<accession>A0A7J8CHZ9</accession>
<evidence type="ECO:0000313" key="2">
    <source>
        <dbReference type="EMBL" id="KAF6410402.1"/>
    </source>
</evidence>
<reference evidence="2 3" key="1">
    <citation type="journal article" date="2020" name="Nature">
        <title>Six reference-quality genomes reveal evolution of bat adaptations.</title>
        <authorList>
            <person name="Jebb D."/>
            <person name="Huang Z."/>
            <person name="Pippel M."/>
            <person name="Hughes G.M."/>
            <person name="Lavrichenko K."/>
            <person name="Devanna P."/>
            <person name="Winkler S."/>
            <person name="Jermiin L.S."/>
            <person name="Skirmuntt E.C."/>
            <person name="Katzourakis A."/>
            <person name="Burkitt-Gray L."/>
            <person name="Ray D.A."/>
            <person name="Sullivan K.A.M."/>
            <person name="Roscito J.G."/>
            <person name="Kirilenko B.M."/>
            <person name="Davalos L.M."/>
            <person name="Corthals A.P."/>
            <person name="Power M.L."/>
            <person name="Jones G."/>
            <person name="Ransome R.D."/>
            <person name="Dechmann D.K.N."/>
            <person name="Locatelli A.G."/>
            <person name="Puechmaille S.J."/>
            <person name="Fedrigo O."/>
            <person name="Jarvis E.D."/>
            <person name="Hiller M."/>
            <person name="Vernes S.C."/>
            <person name="Myers E.W."/>
            <person name="Teeling E.C."/>
        </authorList>
    </citation>
    <scope>NUCLEOTIDE SEQUENCE [LARGE SCALE GENOMIC DNA]</scope>
    <source>
        <strain evidence="2">MRouAeg1</strain>
        <tissue evidence="2">Muscle</tissue>
    </source>
</reference>
<dbReference type="AlphaFoldDB" id="A0A7J8CHZ9"/>
<organism evidence="2 3">
    <name type="scientific">Rousettus aegyptiacus</name>
    <name type="common">Egyptian fruit bat</name>
    <name type="synonym">Pteropus aegyptiacus</name>
    <dbReference type="NCBI Taxonomy" id="9407"/>
    <lineage>
        <taxon>Eukaryota</taxon>
        <taxon>Metazoa</taxon>
        <taxon>Chordata</taxon>
        <taxon>Craniata</taxon>
        <taxon>Vertebrata</taxon>
        <taxon>Euteleostomi</taxon>
        <taxon>Mammalia</taxon>
        <taxon>Eutheria</taxon>
        <taxon>Laurasiatheria</taxon>
        <taxon>Chiroptera</taxon>
        <taxon>Yinpterochiroptera</taxon>
        <taxon>Pteropodoidea</taxon>
        <taxon>Pteropodidae</taxon>
        <taxon>Rousettinae</taxon>
        <taxon>Rousettus</taxon>
    </lineage>
</organism>
<protein>
    <submittedName>
        <fullName evidence="2">Uncharacterized protein</fullName>
    </submittedName>
</protein>
<dbReference type="EMBL" id="JACASE010000014">
    <property type="protein sequence ID" value="KAF6410402.1"/>
    <property type="molecule type" value="Genomic_DNA"/>
</dbReference>
<dbReference type="Proteomes" id="UP000593571">
    <property type="component" value="Unassembled WGS sequence"/>
</dbReference>
<comment type="caution">
    <text evidence="2">The sequence shown here is derived from an EMBL/GenBank/DDBJ whole genome shotgun (WGS) entry which is preliminary data.</text>
</comment>
<feature type="region of interest" description="Disordered" evidence="1">
    <location>
        <begin position="45"/>
        <end position="131"/>
    </location>
</feature>
<gene>
    <name evidence="2" type="ORF">HJG63_008963</name>
</gene>
<evidence type="ECO:0000313" key="3">
    <source>
        <dbReference type="Proteomes" id="UP000593571"/>
    </source>
</evidence>
<proteinExistence type="predicted"/>
<sequence>MSKVCIRCPFLCLSPLSRRKEIERLVPSRTSVTGSGIVPEMVYFENRGGGPMLTSTGGRARGGRRGPGPLAHAPCPAGAEGPGCQAPSCAVRSERLRSPAPGSLADDSPANRWGFRGTVRPAKRMEPRGRD</sequence>
<keyword evidence="3" id="KW-1185">Reference proteome</keyword>
<name>A0A7J8CHZ9_ROUAE</name>
<evidence type="ECO:0000256" key="1">
    <source>
        <dbReference type="SAM" id="MobiDB-lite"/>
    </source>
</evidence>